<protein>
    <submittedName>
        <fullName evidence="2">Uncharacterized protein</fullName>
    </submittedName>
</protein>
<accession>A0A4Z2HJW7</accession>
<evidence type="ECO:0000313" key="3">
    <source>
        <dbReference type="Proteomes" id="UP000314294"/>
    </source>
</evidence>
<evidence type="ECO:0000256" key="1">
    <source>
        <dbReference type="SAM" id="MobiDB-lite"/>
    </source>
</evidence>
<gene>
    <name evidence="2" type="ORF">EYF80_023586</name>
</gene>
<organism evidence="2 3">
    <name type="scientific">Liparis tanakae</name>
    <name type="common">Tanaka's snailfish</name>
    <dbReference type="NCBI Taxonomy" id="230148"/>
    <lineage>
        <taxon>Eukaryota</taxon>
        <taxon>Metazoa</taxon>
        <taxon>Chordata</taxon>
        <taxon>Craniata</taxon>
        <taxon>Vertebrata</taxon>
        <taxon>Euteleostomi</taxon>
        <taxon>Actinopterygii</taxon>
        <taxon>Neopterygii</taxon>
        <taxon>Teleostei</taxon>
        <taxon>Neoteleostei</taxon>
        <taxon>Acanthomorphata</taxon>
        <taxon>Eupercaria</taxon>
        <taxon>Perciformes</taxon>
        <taxon>Cottioidei</taxon>
        <taxon>Cottales</taxon>
        <taxon>Liparidae</taxon>
        <taxon>Liparis</taxon>
    </lineage>
</organism>
<dbReference type="EMBL" id="SRLO01000224">
    <property type="protein sequence ID" value="TNN66108.1"/>
    <property type="molecule type" value="Genomic_DNA"/>
</dbReference>
<dbReference type="Proteomes" id="UP000314294">
    <property type="component" value="Unassembled WGS sequence"/>
</dbReference>
<sequence>MEGGVKEERSIAEMRGGEQAEIEEKTTSDPIGRMRVWSMEGKEERKRCVKIGRERKTDVIGERKWSDGEGREGHLSGFEKKAVQERGEVNGGM</sequence>
<evidence type="ECO:0000313" key="2">
    <source>
        <dbReference type="EMBL" id="TNN66108.1"/>
    </source>
</evidence>
<feature type="compositionally biased region" description="Basic and acidic residues" evidence="1">
    <location>
        <begin position="1"/>
        <end position="27"/>
    </location>
</feature>
<name>A0A4Z2HJW7_9TELE</name>
<keyword evidence="3" id="KW-1185">Reference proteome</keyword>
<proteinExistence type="predicted"/>
<reference evidence="2 3" key="1">
    <citation type="submission" date="2019-03" db="EMBL/GenBank/DDBJ databases">
        <title>First draft genome of Liparis tanakae, snailfish: a comprehensive survey of snailfish specific genes.</title>
        <authorList>
            <person name="Kim W."/>
            <person name="Song I."/>
            <person name="Jeong J.-H."/>
            <person name="Kim D."/>
            <person name="Kim S."/>
            <person name="Ryu S."/>
            <person name="Song J.Y."/>
            <person name="Lee S.K."/>
        </authorList>
    </citation>
    <scope>NUCLEOTIDE SEQUENCE [LARGE SCALE GENOMIC DNA]</scope>
    <source>
        <tissue evidence="2">Muscle</tissue>
    </source>
</reference>
<comment type="caution">
    <text evidence="2">The sequence shown here is derived from an EMBL/GenBank/DDBJ whole genome shotgun (WGS) entry which is preliminary data.</text>
</comment>
<feature type="region of interest" description="Disordered" evidence="1">
    <location>
        <begin position="1"/>
        <end position="44"/>
    </location>
</feature>
<dbReference type="AlphaFoldDB" id="A0A4Z2HJW7"/>